<evidence type="ECO:0000313" key="3">
    <source>
        <dbReference type="Proteomes" id="UP001165679"/>
    </source>
</evidence>
<dbReference type="Gene3D" id="2.170.16.10">
    <property type="entry name" value="Hedgehog/Intein (Hint) domain"/>
    <property type="match status" value="1"/>
</dbReference>
<reference evidence="2" key="2">
    <citation type="submission" date="2022-10" db="EMBL/GenBank/DDBJ databases">
        <authorList>
            <person name="Trinh H.N."/>
        </authorList>
    </citation>
    <scope>NUCLEOTIDE SEQUENCE</scope>
    <source>
        <strain evidence="2">RN2-1</strain>
    </source>
</reference>
<organism evidence="2 3">
    <name type="scientific">Limobrevibacterium gyesilva</name>
    <dbReference type="NCBI Taxonomy" id="2991712"/>
    <lineage>
        <taxon>Bacteria</taxon>
        <taxon>Pseudomonadati</taxon>
        <taxon>Pseudomonadota</taxon>
        <taxon>Alphaproteobacteria</taxon>
        <taxon>Acetobacterales</taxon>
        <taxon>Acetobacteraceae</taxon>
        <taxon>Limobrevibacterium</taxon>
    </lineage>
</organism>
<dbReference type="RefSeq" id="WP_264715398.1">
    <property type="nucleotide sequence ID" value="NZ_JAPDNT010000021.1"/>
</dbReference>
<keyword evidence="3" id="KW-1185">Reference proteome</keyword>
<protein>
    <submittedName>
        <fullName evidence="2">Hint domain-containing protein</fullName>
    </submittedName>
</protein>
<dbReference type="AlphaFoldDB" id="A0AA41YU33"/>
<dbReference type="InterPro" id="IPR028992">
    <property type="entry name" value="Hedgehog/Intein_dom"/>
</dbReference>
<reference evidence="2" key="1">
    <citation type="submission" date="2022-09" db="EMBL/GenBank/DDBJ databases">
        <title>Rhodovastum sp. nov. RN2-1 isolated from soil in Seongnam, South Korea.</title>
        <authorList>
            <person name="Le N.T."/>
        </authorList>
    </citation>
    <scope>NUCLEOTIDE SEQUENCE</scope>
    <source>
        <strain evidence="2">RN2-1</strain>
    </source>
</reference>
<dbReference type="Proteomes" id="UP001165679">
    <property type="component" value="Unassembled WGS sequence"/>
</dbReference>
<dbReference type="EMBL" id="JAPDNT010000021">
    <property type="protein sequence ID" value="MCW3476588.1"/>
    <property type="molecule type" value="Genomic_DNA"/>
</dbReference>
<accession>A0AA41YU33</accession>
<proteinExistence type="predicted"/>
<evidence type="ECO:0000313" key="2">
    <source>
        <dbReference type="EMBL" id="MCW3476588.1"/>
    </source>
</evidence>
<dbReference type="InterPro" id="IPR036844">
    <property type="entry name" value="Hint_dom_sf"/>
</dbReference>
<gene>
    <name evidence="2" type="ORF">OL599_18650</name>
</gene>
<feature type="domain" description="Hedgehog/Intein (Hint)" evidence="1">
    <location>
        <begin position="6"/>
        <end position="148"/>
    </location>
</feature>
<comment type="caution">
    <text evidence="2">The sequence shown here is derived from an EMBL/GenBank/DDBJ whole genome shotgun (WGS) entry which is preliminary data.</text>
</comment>
<dbReference type="SUPFAM" id="SSF51294">
    <property type="entry name" value="Hedgehog/intein (Hint) domain"/>
    <property type="match status" value="1"/>
</dbReference>
<name>A0AA41YU33_9PROT</name>
<sequence>MTGPHCFCAGTKLMTLRGEVPVERVAVGDRVVTLSGNGPPLKQVVWTGHVTIDLDRHPDPLAAAPVRLHAGAVEPGMPVRDLRVSPDHGIFLADEAGQGVLVPALYLVNGATITRDPPTGSVTYFHVELEEHDILMADGMAAESYLDTGNRSVFEASVIAFVPRGAAPPAAAPPGFMPAARDRASCVKLVLGADAAPVHARLMAHVQALGHALTHDPALAVTVAGAPAELLSAADGDYIFLLPPGAAAIRLSSRICVPNETDPRGGDARRLGVALARVLHDGAALPLDGPAFGAGFLAAERDGASIWRWTTGDAAMTLTPRAFETTLELHVHTGWSRYWLAPGPDAEISAAAS</sequence>
<evidence type="ECO:0000259" key="1">
    <source>
        <dbReference type="Pfam" id="PF13403"/>
    </source>
</evidence>
<dbReference type="Pfam" id="PF13403">
    <property type="entry name" value="Hint_2"/>
    <property type="match status" value="1"/>
</dbReference>